<evidence type="ECO:0000256" key="1">
    <source>
        <dbReference type="SAM" id="MobiDB-lite"/>
    </source>
</evidence>
<dbReference type="Proteomes" id="UP001552299">
    <property type="component" value="Unassembled WGS sequence"/>
</dbReference>
<feature type="region of interest" description="Disordered" evidence="1">
    <location>
        <begin position="336"/>
        <end position="406"/>
    </location>
</feature>
<feature type="compositionally biased region" description="Basic and acidic residues" evidence="1">
    <location>
        <begin position="675"/>
        <end position="690"/>
    </location>
</feature>
<dbReference type="EMBL" id="JANQDX010000020">
    <property type="protein sequence ID" value="KAL0903575.1"/>
    <property type="molecule type" value="Genomic_DNA"/>
</dbReference>
<comment type="caution">
    <text evidence="2">The sequence shown here is derived from an EMBL/GenBank/DDBJ whole genome shotgun (WGS) entry which is preliminary data.</text>
</comment>
<feature type="region of interest" description="Disordered" evidence="1">
    <location>
        <begin position="531"/>
        <end position="552"/>
    </location>
</feature>
<feature type="region of interest" description="Disordered" evidence="1">
    <location>
        <begin position="149"/>
        <end position="198"/>
    </location>
</feature>
<feature type="region of interest" description="Disordered" evidence="1">
    <location>
        <begin position="653"/>
        <end position="757"/>
    </location>
</feature>
<feature type="compositionally biased region" description="Pro residues" evidence="1">
    <location>
        <begin position="699"/>
        <end position="721"/>
    </location>
</feature>
<name>A0ABD0TV56_DENTH</name>
<accession>A0ABD0TV56</accession>
<keyword evidence="3" id="KW-1185">Reference proteome</keyword>
<dbReference type="AlphaFoldDB" id="A0ABD0TV56"/>
<proteinExistence type="predicted"/>
<evidence type="ECO:0000313" key="3">
    <source>
        <dbReference type="Proteomes" id="UP001552299"/>
    </source>
</evidence>
<protein>
    <submittedName>
        <fullName evidence="2">Uncharacterized protein</fullName>
    </submittedName>
</protein>
<gene>
    <name evidence="2" type="ORF">M5K25_027964</name>
</gene>
<sequence>MAFSGPSVTFCFGSDSRVTLPESLLSSLPAGGITFGSFTDSAYVTFGGPTPSEAAAFSPPQRRGRAAMRPFGRPVARQPARAAARPAVVRAQPVRPVARQPVPRPLPVQPVRPVVRRPAPTVPVVRPAPAPQRRQPVVPLAVVPVEATRARVSPPPSSSRKRGAQAELPSPSSHRSVGLDVASSSTSGLGRRARRNRNRRLRLAASEAAVQEMVISVAQQEPVQRQVVPSQREPRRPTVVRTPDVVVAPEIDAVQGGRFSPLVHSGDEEDAGRIAAAPPVTTTLPRARVPRDGAARALTQRIRSIVRSARGRGRVSEERLLREISQVHFQLQRQSVRQSYQWRRGQPPRQSTRPVVTARPLTDAPSVGRRPRRHGRRPPSEPVRSQLGSVVVVPPPQSDVPSTSRRSRWVWRRRQVDQPVETEQTVGTVRRVDTVVPSVAAAVPMICDRAVDDDEFVPSVSPPVRVESAGVPDQHGASSPMGPHIDALCQTFSEDDWLGEESEEDVPVHRVCVVTRRGTLDEHRDMDDDIEEQGEADVPSTSAQGGPPRSVDTDATVLQLQAQMAEMARAMATMTAQLTALGVAPQVMEVGTPTTSRDEPVVPPVVVPDPVRVERVQRTVPAVPPTVTFSTPVQTQSVQMSPGQIQDMITQKVEQAISSRKPQRQEFSGAPPPPRKADVHSAFEVQDKGKKPMVSSAPQRPPPPPPRPQFPPRPQLPPQAPAQPSGQFQLRPPVQQFRRPYRTPESQQSLQEKLNKEYPFKRESIPVSVSRAPFSSGGSDGISLILRNSWPRRFVLYLVVTKV</sequence>
<organism evidence="2 3">
    <name type="scientific">Dendrobium thyrsiflorum</name>
    <name type="common">Pinecone-like raceme dendrobium</name>
    <name type="synonym">Orchid</name>
    <dbReference type="NCBI Taxonomy" id="117978"/>
    <lineage>
        <taxon>Eukaryota</taxon>
        <taxon>Viridiplantae</taxon>
        <taxon>Streptophyta</taxon>
        <taxon>Embryophyta</taxon>
        <taxon>Tracheophyta</taxon>
        <taxon>Spermatophyta</taxon>
        <taxon>Magnoliopsida</taxon>
        <taxon>Liliopsida</taxon>
        <taxon>Asparagales</taxon>
        <taxon>Orchidaceae</taxon>
        <taxon>Epidendroideae</taxon>
        <taxon>Malaxideae</taxon>
        <taxon>Dendrobiinae</taxon>
        <taxon>Dendrobium</taxon>
    </lineage>
</organism>
<evidence type="ECO:0000313" key="2">
    <source>
        <dbReference type="EMBL" id="KAL0903575.1"/>
    </source>
</evidence>
<reference evidence="2 3" key="1">
    <citation type="journal article" date="2024" name="Plant Biotechnol. J.">
        <title>Dendrobium thyrsiflorum genome and its molecular insights into genes involved in important horticultural traits.</title>
        <authorList>
            <person name="Chen B."/>
            <person name="Wang J.Y."/>
            <person name="Zheng P.J."/>
            <person name="Li K.L."/>
            <person name="Liang Y.M."/>
            <person name="Chen X.F."/>
            <person name="Zhang C."/>
            <person name="Zhao X."/>
            <person name="He X."/>
            <person name="Zhang G.Q."/>
            <person name="Liu Z.J."/>
            <person name="Xu Q."/>
        </authorList>
    </citation>
    <scope>NUCLEOTIDE SEQUENCE [LARGE SCALE GENOMIC DNA]</scope>
    <source>
        <strain evidence="2">GZMU011</strain>
    </source>
</reference>